<dbReference type="GO" id="GO:0004806">
    <property type="term" value="F:triacylglycerol lipase activity"/>
    <property type="evidence" value="ECO:0007669"/>
    <property type="project" value="TreeGrafter"/>
</dbReference>
<dbReference type="RefSeq" id="WP_098178059.1">
    <property type="nucleotide sequence ID" value="NZ_NUEQ01000126.1"/>
</dbReference>
<dbReference type="PRINTS" id="PR00111">
    <property type="entry name" value="ABHYDROLASE"/>
</dbReference>
<dbReference type="InterPro" id="IPR029058">
    <property type="entry name" value="AB_hydrolase_fold"/>
</dbReference>
<keyword evidence="2" id="KW-0378">Hydrolase</keyword>
<dbReference type="InterPro" id="IPR000073">
    <property type="entry name" value="AB_hydrolase_1"/>
</dbReference>
<dbReference type="EMBL" id="NUEQ01000126">
    <property type="protein sequence ID" value="PEJ24671.1"/>
    <property type="molecule type" value="Genomic_DNA"/>
</dbReference>
<feature type="domain" description="AB hydrolase-1" evidence="1">
    <location>
        <begin position="24"/>
        <end position="262"/>
    </location>
</feature>
<dbReference type="Proteomes" id="UP000220106">
    <property type="component" value="Unassembled WGS sequence"/>
</dbReference>
<accession>A0AAX0RVL1</accession>
<name>A0AAX0RVL1_9BACI</name>
<comment type="caution">
    <text evidence="2">The sequence shown here is derived from an EMBL/GenBank/DDBJ whole genome shotgun (WGS) entry which is preliminary data.</text>
</comment>
<gene>
    <name evidence="2" type="ORF">CN689_26870</name>
</gene>
<dbReference type="Pfam" id="PF00561">
    <property type="entry name" value="Abhydrolase_1"/>
    <property type="match status" value="1"/>
</dbReference>
<evidence type="ECO:0000259" key="1">
    <source>
        <dbReference type="Pfam" id="PF00561"/>
    </source>
</evidence>
<dbReference type="Gene3D" id="3.40.50.1820">
    <property type="entry name" value="alpha/beta hydrolase"/>
    <property type="match status" value="1"/>
</dbReference>
<protein>
    <submittedName>
        <fullName evidence="2">Alpha/beta hydrolase</fullName>
    </submittedName>
</protein>
<dbReference type="PANTHER" id="PTHR43433:SF5">
    <property type="entry name" value="AB HYDROLASE-1 DOMAIN-CONTAINING PROTEIN"/>
    <property type="match status" value="1"/>
</dbReference>
<dbReference type="InterPro" id="IPR050471">
    <property type="entry name" value="AB_hydrolase"/>
</dbReference>
<dbReference type="GO" id="GO:0046503">
    <property type="term" value="P:glycerolipid catabolic process"/>
    <property type="evidence" value="ECO:0007669"/>
    <property type="project" value="TreeGrafter"/>
</dbReference>
<evidence type="ECO:0000313" key="2">
    <source>
        <dbReference type="EMBL" id="PEJ24671.1"/>
    </source>
</evidence>
<dbReference type="SUPFAM" id="SSF53474">
    <property type="entry name" value="alpha/beta-Hydrolases"/>
    <property type="match status" value="1"/>
</dbReference>
<dbReference type="AlphaFoldDB" id="A0AAX0RVL1"/>
<reference evidence="2 3" key="1">
    <citation type="submission" date="2017-09" db="EMBL/GenBank/DDBJ databases">
        <title>Large-scale bioinformatics analysis of Bacillus genomes uncovers conserved roles of natural products in bacterial physiology.</title>
        <authorList>
            <consortium name="Agbiome Team Llc"/>
            <person name="Bleich R.M."/>
            <person name="Kirk G.J."/>
            <person name="Santa Maria K.C."/>
            <person name="Allen S.E."/>
            <person name="Farag S."/>
            <person name="Shank E.A."/>
            <person name="Bowers A."/>
        </authorList>
    </citation>
    <scope>NUCLEOTIDE SEQUENCE [LARGE SCALE GENOMIC DNA]</scope>
    <source>
        <strain evidence="2 3">AFS003229</strain>
    </source>
</reference>
<evidence type="ECO:0000313" key="3">
    <source>
        <dbReference type="Proteomes" id="UP000220106"/>
    </source>
</evidence>
<organism evidence="2 3">
    <name type="scientific">Peribacillus butanolivorans</name>
    <dbReference type="NCBI Taxonomy" id="421767"/>
    <lineage>
        <taxon>Bacteria</taxon>
        <taxon>Bacillati</taxon>
        <taxon>Bacillota</taxon>
        <taxon>Bacilli</taxon>
        <taxon>Bacillales</taxon>
        <taxon>Bacillaceae</taxon>
        <taxon>Peribacillus</taxon>
    </lineage>
</organism>
<sequence>MSEQTIKVNGITIFTESFGNVNDPAILLMMGATASMVWWEEDFCQRLADRGLYVIRYDSRDVGRSTTYPPGNPEYSFEDLADDAIHVLDSYGIEQAHIVGMSMGGMLTQMIGLRHPERVLTVTLIATSNFAPELPPMEDKVTKFFGQAGAIDWTNDQSIIEFIVGKWRIISGSRHTFDEQRVHRLAIEEIRRSNNIASMNNHGLISGGESYLTRTKEITVPTLIIHGTEDPIIPYEHGKMLANLITDADLFTLNGTGHELHYNDWDALIDVITKHTLRLS</sequence>
<dbReference type="PANTHER" id="PTHR43433">
    <property type="entry name" value="HYDROLASE, ALPHA/BETA FOLD FAMILY PROTEIN"/>
    <property type="match status" value="1"/>
</dbReference>
<proteinExistence type="predicted"/>